<organism evidence="3 4">
    <name type="scientific">Swaminathania salitolerans</name>
    <dbReference type="NCBI Taxonomy" id="182838"/>
    <lineage>
        <taxon>Bacteria</taxon>
        <taxon>Pseudomonadati</taxon>
        <taxon>Pseudomonadota</taxon>
        <taxon>Alphaproteobacteria</taxon>
        <taxon>Acetobacterales</taxon>
        <taxon>Acetobacteraceae</taxon>
        <taxon>Swaminathania</taxon>
    </lineage>
</organism>
<dbReference type="EMBL" id="BJVC01000005">
    <property type="protein sequence ID" value="GEL02967.1"/>
    <property type="molecule type" value="Genomic_DNA"/>
</dbReference>
<gene>
    <name evidence="3" type="ORF">SSA02_21300</name>
</gene>
<dbReference type="SUPFAM" id="SSF101874">
    <property type="entry name" value="YceI-like"/>
    <property type="match status" value="1"/>
</dbReference>
<protein>
    <submittedName>
        <fullName evidence="3">Polyisoprenoid-binding protein</fullName>
    </submittedName>
</protein>
<evidence type="ECO:0000313" key="4">
    <source>
        <dbReference type="Proteomes" id="UP000321405"/>
    </source>
</evidence>
<evidence type="ECO:0000259" key="2">
    <source>
        <dbReference type="SMART" id="SM00867"/>
    </source>
</evidence>
<dbReference type="PANTHER" id="PTHR34406:SF1">
    <property type="entry name" value="PROTEIN YCEI"/>
    <property type="match status" value="1"/>
</dbReference>
<dbReference type="InterPro" id="IPR007372">
    <property type="entry name" value="Lipid/polyisoprenoid-bd_YceI"/>
</dbReference>
<dbReference type="Proteomes" id="UP000321405">
    <property type="component" value="Unassembled WGS sequence"/>
</dbReference>
<feature type="signal peptide" evidence="1">
    <location>
        <begin position="1"/>
        <end position="38"/>
    </location>
</feature>
<accession>A0A511BRK2</accession>
<dbReference type="AlphaFoldDB" id="A0A511BRK2"/>
<evidence type="ECO:0000256" key="1">
    <source>
        <dbReference type="SAM" id="SignalP"/>
    </source>
</evidence>
<keyword evidence="4" id="KW-1185">Reference proteome</keyword>
<evidence type="ECO:0000313" key="3">
    <source>
        <dbReference type="EMBL" id="GEL02967.1"/>
    </source>
</evidence>
<comment type="caution">
    <text evidence="3">The sequence shown here is derived from an EMBL/GenBank/DDBJ whole genome shotgun (WGS) entry which is preliminary data.</text>
</comment>
<keyword evidence="1" id="KW-0732">Signal</keyword>
<feature type="chain" id="PRO_5022238916" evidence="1">
    <location>
        <begin position="39"/>
        <end position="224"/>
    </location>
</feature>
<sequence>MNKIFLNKTIPGKTMFRKTVFAGTALFAALVAIPQARAEAPAPKGGISAPGAVQAGRYTVEPYHTQVEFTLMHMGFTAFSGFFSQASGTLVLDPAHIEATKLDVTLPIASVQTTAAKLDSELKSADWFDAAKYPSARFVSTHVTRTGSSTATITGDLTLHGVTRPVTLKARLIGSGVNPLDKKETVGFEGSTVISRSAFGVSRYVPLVGDQVTLHIAGAFEKAS</sequence>
<name>A0A511BRK2_9PROT</name>
<dbReference type="Pfam" id="PF04264">
    <property type="entry name" value="YceI"/>
    <property type="match status" value="1"/>
</dbReference>
<dbReference type="InterPro" id="IPR036761">
    <property type="entry name" value="TTHA0802/YceI-like_sf"/>
</dbReference>
<dbReference type="SMART" id="SM00867">
    <property type="entry name" value="YceI"/>
    <property type="match status" value="1"/>
</dbReference>
<dbReference type="PANTHER" id="PTHR34406">
    <property type="entry name" value="PROTEIN YCEI"/>
    <property type="match status" value="1"/>
</dbReference>
<feature type="domain" description="Lipid/polyisoprenoid-binding YceI-like" evidence="2">
    <location>
        <begin position="57"/>
        <end position="221"/>
    </location>
</feature>
<reference evidence="3 4" key="1">
    <citation type="submission" date="2019-07" db="EMBL/GenBank/DDBJ databases">
        <title>Whole genome shotgun sequence of Swaminathania salitolerans NBRC 104436.</title>
        <authorList>
            <person name="Hosoyama A."/>
            <person name="Uohara A."/>
            <person name="Ohji S."/>
            <person name="Ichikawa N."/>
        </authorList>
    </citation>
    <scope>NUCLEOTIDE SEQUENCE [LARGE SCALE GENOMIC DNA]</scope>
    <source>
        <strain evidence="3 4">NBRC 104436</strain>
    </source>
</reference>
<proteinExistence type="predicted"/>
<dbReference type="Gene3D" id="2.40.128.110">
    <property type="entry name" value="Lipid/polyisoprenoid-binding, YceI-like"/>
    <property type="match status" value="1"/>
</dbReference>